<dbReference type="GO" id="GO:0006915">
    <property type="term" value="P:apoptotic process"/>
    <property type="evidence" value="ECO:0007669"/>
    <property type="project" value="InterPro"/>
</dbReference>
<feature type="domain" description="Death" evidence="5">
    <location>
        <begin position="761"/>
        <end position="846"/>
    </location>
</feature>
<feature type="active site" evidence="3">
    <location>
        <position position="422"/>
    </location>
</feature>
<dbReference type="Pfam" id="PF00791">
    <property type="entry name" value="ZU5"/>
    <property type="match status" value="2"/>
</dbReference>
<sequence>MAELLFGETGTVGTAGVYLADNRLNLDVFPNSCSHFSALYKTRREEVRQIEFLRLNCNEEQIGTSLAIIPELRRLKSLVLKGGHLKDEYGVCQRGLVATLPWEFSHLQHLTHLDLSFNSFTSLPECVTELKELTMLQLCHNQLAALPESIGKLVKLTSFLLMKNQLRELPGSIGELAALQTADISENELERLPNEIGNLHSCLRLDLSGNKLTTVPASLANLTSLRELHLHSNQLVTVPASLARLPDLSRLDLQNNSLRFVPPEIQNFPFVHLKGNPIGVPDSPERQDRAKPKQIPVRCLASDADSFTVTAEGCNIVLPCGIEIHFPPEAVSLAVITCRVTTPDPQQVKLRHHDFLLSRILELLPHGVQFEKEVLIRMPYIPPQSDCQREVVMRTFSESWSDVDTKVFKSRHVACCSVLHFSWFLVISRLKENKCTVPLEGTRLFSSVDPNIKVTFPPGAVNESRSVKMQVLPVAVDELRELLNDQDSVASPLLCLSQNATDNFLKPVKIQLPLPSGVTGLNMDRSKLHLLLGDPEVQDWMDITNQVVLEFTHLYALFEVNHFSWYWLWYTTKTYIGGIAKKVYERLRRWQVNFLALQRKKDPEQIFLQCVPKHKVESVCKKLEPRYCGPEPSEIVEMFEGEQFFAGFEKGIEIDSDRPDCVDGRIGFTFYSHLKNSKEVYVSTVADRKTKAVKGQVSFYRGSLPDNIPEEAAKKRKGPDSMWLATLPIKLPKQKSRLAESRMESSYPPLNLGDEETGYLTEANLLSIARRIGVEWKNIGINLGLSYSQLERIEYSNRGDLDKQILEMLFTWAQCNMSVPGCINQLIQAMKECDREDIAEEVHCIIELGRKKYHDSIRRVGLSQESSNEDSAIAME</sequence>
<dbReference type="Gene3D" id="1.10.533.10">
    <property type="entry name" value="Death Domain, Fas"/>
    <property type="match status" value="1"/>
</dbReference>
<keyword evidence="8" id="KW-1185">Reference proteome</keyword>
<reference evidence="7 8" key="1">
    <citation type="journal article" date="2018" name="Nat. Ecol. Evol.">
        <title>Shark genomes provide insights into elasmobranch evolution and the origin of vertebrates.</title>
        <authorList>
            <person name="Hara Y"/>
            <person name="Yamaguchi K"/>
            <person name="Onimaru K"/>
            <person name="Kadota M"/>
            <person name="Koyanagi M"/>
            <person name="Keeley SD"/>
            <person name="Tatsumi K"/>
            <person name="Tanaka K"/>
            <person name="Motone F"/>
            <person name="Kageyama Y"/>
            <person name="Nozu R"/>
            <person name="Adachi N"/>
            <person name="Nishimura O"/>
            <person name="Nakagawa R"/>
            <person name="Tanegashima C"/>
            <person name="Kiyatake I"/>
            <person name="Matsumoto R"/>
            <person name="Murakumo K"/>
            <person name="Nishida K"/>
            <person name="Terakita A"/>
            <person name="Kuratani S"/>
            <person name="Sato K"/>
            <person name="Hyodo S Kuraku.S."/>
        </authorList>
    </citation>
    <scope>NUCLEOTIDE SEQUENCE [LARGE SCALE GENOMIC DNA]</scope>
</reference>
<organism evidence="7 8">
    <name type="scientific">Scyliorhinus torazame</name>
    <name type="common">Cloudy catshark</name>
    <name type="synonym">Catulus torazame</name>
    <dbReference type="NCBI Taxonomy" id="75743"/>
    <lineage>
        <taxon>Eukaryota</taxon>
        <taxon>Metazoa</taxon>
        <taxon>Chordata</taxon>
        <taxon>Craniata</taxon>
        <taxon>Vertebrata</taxon>
        <taxon>Chondrichthyes</taxon>
        <taxon>Elasmobranchii</taxon>
        <taxon>Galeomorphii</taxon>
        <taxon>Galeoidea</taxon>
        <taxon>Carcharhiniformes</taxon>
        <taxon>Scyliorhinidae</taxon>
        <taxon>Scyliorhinus</taxon>
    </lineage>
</organism>
<feature type="active site" evidence="3">
    <location>
        <position position="420"/>
    </location>
</feature>
<evidence type="ECO:0000256" key="2">
    <source>
        <dbReference type="ARBA" id="ARBA00022737"/>
    </source>
</evidence>
<dbReference type="InterPro" id="IPR003591">
    <property type="entry name" value="Leu-rich_rpt_typical-subtyp"/>
</dbReference>
<dbReference type="Pfam" id="PF13855">
    <property type="entry name" value="LRR_8"/>
    <property type="match status" value="1"/>
</dbReference>
<feature type="site" description="Cleavage; by autolysis" evidence="4">
    <location>
        <begin position="563"/>
        <end position="564"/>
    </location>
</feature>
<dbReference type="OMA" id="VEWKNIG"/>
<dbReference type="AlphaFoldDB" id="A0A401P6D8"/>
<dbReference type="InterPro" id="IPR050216">
    <property type="entry name" value="LRR_domain-containing"/>
</dbReference>
<feature type="site" description="Cleavage; by autolysis" evidence="4">
    <location>
        <begin position="421"/>
        <end position="422"/>
    </location>
</feature>
<dbReference type="PROSITE" id="PS51450">
    <property type="entry name" value="LRR"/>
    <property type="match status" value="1"/>
</dbReference>
<keyword evidence="1" id="KW-0433">Leucine-rich repeat</keyword>
<dbReference type="InterPro" id="IPR000906">
    <property type="entry name" value="ZU5_dom"/>
</dbReference>
<feature type="active site" evidence="3">
    <location>
        <position position="564"/>
    </location>
</feature>
<dbReference type="InterPro" id="IPR000488">
    <property type="entry name" value="Death_dom"/>
</dbReference>
<dbReference type="EMBL" id="BFAA01008557">
    <property type="protein sequence ID" value="GCB68694.1"/>
    <property type="molecule type" value="Genomic_DNA"/>
</dbReference>
<feature type="domain" description="ZU5" evidence="6">
    <location>
        <begin position="303"/>
        <end position="430"/>
    </location>
</feature>
<dbReference type="Pfam" id="PF00531">
    <property type="entry name" value="Death"/>
    <property type="match status" value="1"/>
</dbReference>
<dbReference type="PROSITE" id="PS51145">
    <property type="entry name" value="ZU5"/>
    <property type="match status" value="2"/>
</dbReference>
<dbReference type="Gene3D" id="2.60.220.30">
    <property type="match status" value="2"/>
</dbReference>
<feature type="domain" description="ZU5" evidence="6">
    <location>
        <begin position="431"/>
        <end position="572"/>
    </location>
</feature>
<keyword evidence="2" id="KW-0677">Repeat</keyword>
<dbReference type="Pfam" id="PF23598">
    <property type="entry name" value="LRR_14"/>
    <property type="match status" value="1"/>
</dbReference>
<dbReference type="InterPro" id="IPR001611">
    <property type="entry name" value="Leu-rich_rpt"/>
</dbReference>
<feature type="active site" evidence="3">
    <location>
        <position position="562"/>
    </location>
</feature>
<dbReference type="InterPro" id="IPR011029">
    <property type="entry name" value="DEATH-like_dom_sf"/>
</dbReference>
<dbReference type="GO" id="GO:0005737">
    <property type="term" value="C:cytoplasm"/>
    <property type="evidence" value="ECO:0007669"/>
    <property type="project" value="TreeGrafter"/>
</dbReference>
<dbReference type="Pfam" id="PF10461">
    <property type="entry name" value="Peptidase_S68"/>
    <property type="match status" value="1"/>
</dbReference>
<dbReference type="OrthoDB" id="676979at2759"/>
<dbReference type="SMART" id="SM00369">
    <property type="entry name" value="LRR_TYP"/>
    <property type="match status" value="6"/>
</dbReference>
<dbReference type="SUPFAM" id="SSF52058">
    <property type="entry name" value="L domain-like"/>
    <property type="match status" value="1"/>
</dbReference>
<gene>
    <name evidence="7" type="ORF">scyTo_0015243</name>
</gene>
<evidence type="ECO:0000259" key="5">
    <source>
        <dbReference type="PROSITE" id="PS50017"/>
    </source>
</evidence>
<proteinExistence type="predicted"/>
<evidence type="ECO:0000313" key="8">
    <source>
        <dbReference type="Proteomes" id="UP000288216"/>
    </source>
</evidence>
<evidence type="ECO:0000256" key="1">
    <source>
        <dbReference type="ARBA" id="ARBA00022614"/>
    </source>
</evidence>
<dbReference type="SUPFAM" id="SSF47986">
    <property type="entry name" value="DEATH domain"/>
    <property type="match status" value="1"/>
</dbReference>
<name>A0A401P6D8_SCYTO</name>
<dbReference type="FunFam" id="1.10.533.10:FF:000088">
    <property type="entry name" value="P53-induced death domain protein 1"/>
    <property type="match status" value="1"/>
</dbReference>
<dbReference type="FunFam" id="2.60.220.30:FF:000011">
    <property type="entry name" value="P53-induced death domain protein 1"/>
    <property type="match status" value="1"/>
</dbReference>
<dbReference type="GO" id="GO:0007165">
    <property type="term" value="P:signal transduction"/>
    <property type="evidence" value="ECO:0007669"/>
    <property type="project" value="InterPro"/>
</dbReference>
<dbReference type="InterPro" id="IPR055414">
    <property type="entry name" value="LRR_R13L4/SHOC2-like"/>
</dbReference>
<dbReference type="STRING" id="75743.A0A401P6D8"/>
<dbReference type="PANTHER" id="PTHR48051:SF1">
    <property type="entry name" value="RAS SUPPRESSOR PROTEIN 1"/>
    <property type="match status" value="1"/>
</dbReference>
<dbReference type="InterPro" id="IPR019502">
    <property type="entry name" value="Peptidase_S68_pidd"/>
</dbReference>
<dbReference type="Gene3D" id="3.80.10.10">
    <property type="entry name" value="Ribonuclease Inhibitor"/>
    <property type="match status" value="1"/>
</dbReference>
<dbReference type="InterPro" id="IPR032675">
    <property type="entry name" value="LRR_dom_sf"/>
</dbReference>
<evidence type="ECO:0000256" key="4">
    <source>
        <dbReference type="PIRSR" id="PIRSR619502-2"/>
    </source>
</evidence>
<evidence type="ECO:0000259" key="6">
    <source>
        <dbReference type="PROSITE" id="PS51145"/>
    </source>
</evidence>
<accession>A0A401P6D8</accession>
<dbReference type="PANTHER" id="PTHR48051">
    <property type="match status" value="1"/>
</dbReference>
<protein>
    <recommendedName>
        <fullName evidence="9">Death domain-containing protein</fullName>
    </recommendedName>
</protein>
<dbReference type="SMART" id="SM00364">
    <property type="entry name" value="LRR_BAC"/>
    <property type="match status" value="5"/>
</dbReference>
<dbReference type="GO" id="GO:0006974">
    <property type="term" value="P:DNA damage response"/>
    <property type="evidence" value="ECO:0007669"/>
    <property type="project" value="InterPro"/>
</dbReference>
<evidence type="ECO:0000256" key="3">
    <source>
        <dbReference type="PIRSR" id="PIRSR619502-1"/>
    </source>
</evidence>
<dbReference type="Proteomes" id="UP000288216">
    <property type="component" value="Unassembled WGS sequence"/>
</dbReference>
<evidence type="ECO:0008006" key="9">
    <source>
        <dbReference type="Google" id="ProtNLM"/>
    </source>
</evidence>
<dbReference type="PROSITE" id="PS50017">
    <property type="entry name" value="DEATH_DOMAIN"/>
    <property type="match status" value="1"/>
</dbReference>
<comment type="caution">
    <text evidence="7">The sequence shown here is derived from an EMBL/GenBank/DDBJ whole genome shotgun (WGS) entry which is preliminary data.</text>
</comment>
<evidence type="ECO:0000313" key="7">
    <source>
        <dbReference type="EMBL" id="GCB68694.1"/>
    </source>
</evidence>